<protein>
    <recommendedName>
        <fullName evidence="4">Transcriptional regulator</fullName>
    </recommendedName>
</protein>
<evidence type="ECO:0000313" key="2">
    <source>
        <dbReference type="EMBL" id="MBM3096321.1"/>
    </source>
</evidence>
<accession>A0AAW4FXU9</accession>
<dbReference type="RefSeq" id="WP_203530153.1">
    <property type="nucleotide sequence ID" value="NZ_CP083373.1"/>
</dbReference>
<dbReference type="EMBL" id="WXFA01000092">
    <property type="protein sequence ID" value="MBM3096321.1"/>
    <property type="molecule type" value="Genomic_DNA"/>
</dbReference>
<proteinExistence type="predicted"/>
<sequence>MPHASHLDEPFVEASSPADNTVSSLPVFTGDLTASAKELEGEAITPDDRKIKLPRKIRTSPPQKQAALGEQAAEVLDNLPRLNHNASTEVGLDSASRVELDKLEHENVRLKRLLAEKLHSENLKMQKMLQRFK</sequence>
<comment type="caution">
    <text evidence="2">The sequence shown here is derived from an EMBL/GenBank/DDBJ whole genome shotgun (WGS) entry which is preliminary data.</text>
</comment>
<organism evidence="2 3">
    <name type="scientific">Ensifer canadensis</name>
    <dbReference type="NCBI Taxonomy" id="555315"/>
    <lineage>
        <taxon>Bacteria</taxon>
        <taxon>Pseudomonadati</taxon>
        <taxon>Pseudomonadota</taxon>
        <taxon>Alphaproteobacteria</taxon>
        <taxon>Hyphomicrobiales</taxon>
        <taxon>Rhizobiaceae</taxon>
        <taxon>Sinorhizobium/Ensifer group</taxon>
        <taxon>Ensifer</taxon>
    </lineage>
</organism>
<reference evidence="2 3" key="1">
    <citation type="submission" date="2020-01" db="EMBL/GenBank/DDBJ databases">
        <title>Draft genome assembly of Ensifer adhaerens T173.</title>
        <authorList>
            <person name="Craig J.E."/>
            <person name="Stinchcombe J.R."/>
        </authorList>
    </citation>
    <scope>NUCLEOTIDE SEQUENCE [LARGE SCALE GENOMIC DNA]</scope>
    <source>
        <strain evidence="2 3">T173</strain>
    </source>
</reference>
<keyword evidence="3" id="KW-1185">Reference proteome</keyword>
<name>A0AAW4FXU9_9HYPH</name>
<dbReference type="AlphaFoldDB" id="A0AAW4FXU9"/>
<dbReference type="Proteomes" id="UP000744980">
    <property type="component" value="Unassembled WGS sequence"/>
</dbReference>
<evidence type="ECO:0000313" key="3">
    <source>
        <dbReference type="Proteomes" id="UP000744980"/>
    </source>
</evidence>
<evidence type="ECO:0000256" key="1">
    <source>
        <dbReference type="SAM" id="MobiDB-lite"/>
    </source>
</evidence>
<gene>
    <name evidence="2" type="ORF">GFB56_37455</name>
</gene>
<feature type="region of interest" description="Disordered" evidence="1">
    <location>
        <begin position="1"/>
        <end position="23"/>
    </location>
</feature>
<evidence type="ECO:0008006" key="4">
    <source>
        <dbReference type="Google" id="ProtNLM"/>
    </source>
</evidence>